<evidence type="ECO:0000256" key="6">
    <source>
        <dbReference type="ARBA" id="ARBA00022837"/>
    </source>
</evidence>
<dbReference type="AlphaFoldDB" id="A0A0F9VMS2"/>
<comment type="caution">
    <text evidence="8">The sequence shown here is derived from an EMBL/GenBank/DDBJ whole genome shotgun (WGS) entry which is preliminary data.</text>
</comment>
<dbReference type="InterPro" id="IPR000917">
    <property type="entry name" value="Sulfatase_N"/>
</dbReference>
<evidence type="ECO:0000256" key="4">
    <source>
        <dbReference type="ARBA" id="ARBA00022729"/>
    </source>
</evidence>
<feature type="domain" description="Sulfatase N-terminal" evidence="7">
    <location>
        <begin position="38"/>
        <end position="412"/>
    </location>
</feature>
<keyword evidence="6" id="KW-0106">Calcium</keyword>
<comment type="similarity">
    <text evidence="2">Belongs to the sulfatase family.</text>
</comment>
<dbReference type="Pfam" id="PF00884">
    <property type="entry name" value="Sulfatase"/>
    <property type="match status" value="1"/>
</dbReference>
<keyword evidence="5" id="KW-0378">Hydrolase</keyword>
<dbReference type="EMBL" id="LAZR01000016">
    <property type="protein sequence ID" value="KKO06411.1"/>
    <property type="molecule type" value="Genomic_DNA"/>
</dbReference>
<reference evidence="8" key="1">
    <citation type="journal article" date="2015" name="Nature">
        <title>Complex archaea that bridge the gap between prokaryotes and eukaryotes.</title>
        <authorList>
            <person name="Spang A."/>
            <person name="Saw J.H."/>
            <person name="Jorgensen S.L."/>
            <person name="Zaremba-Niedzwiedzka K."/>
            <person name="Martijn J."/>
            <person name="Lind A.E."/>
            <person name="van Eijk R."/>
            <person name="Schleper C."/>
            <person name="Guy L."/>
            <person name="Ettema T.J."/>
        </authorList>
    </citation>
    <scope>NUCLEOTIDE SEQUENCE</scope>
</reference>
<evidence type="ECO:0000313" key="8">
    <source>
        <dbReference type="EMBL" id="KKO06411.1"/>
    </source>
</evidence>
<dbReference type="PROSITE" id="PS00149">
    <property type="entry name" value="SULFATASE_2"/>
    <property type="match status" value="1"/>
</dbReference>
<evidence type="ECO:0000256" key="2">
    <source>
        <dbReference type="ARBA" id="ARBA00008779"/>
    </source>
</evidence>
<dbReference type="InterPro" id="IPR017850">
    <property type="entry name" value="Alkaline_phosphatase_core_sf"/>
</dbReference>
<dbReference type="GO" id="GO:0046872">
    <property type="term" value="F:metal ion binding"/>
    <property type="evidence" value="ECO:0007669"/>
    <property type="project" value="UniProtKB-KW"/>
</dbReference>
<name>A0A0F9VMS2_9ZZZZ</name>
<comment type="cofactor">
    <cofactor evidence="1">
        <name>Ca(2+)</name>
        <dbReference type="ChEBI" id="CHEBI:29108"/>
    </cofactor>
</comment>
<proteinExistence type="inferred from homology"/>
<evidence type="ECO:0000256" key="1">
    <source>
        <dbReference type="ARBA" id="ARBA00001913"/>
    </source>
</evidence>
<protein>
    <recommendedName>
        <fullName evidence="7">Sulfatase N-terminal domain-containing protein</fullName>
    </recommendedName>
</protein>
<accession>A0A0F9VMS2</accession>
<keyword evidence="4" id="KW-0732">Signal</keyword>
<dbReference type="PROSITE" id="PS51257">
    <property type="entry name" value="PROKAR_LIPOPROTEIN"/>
    <property type="match status" value="1"/>
</dbReference>
<dbReference type="InterPro" id="IPR035874">
    <property type="entry name" value="IDS"/>
</dbReference>
<dbReference type="PANTHER" id="PTHR45953">
    <property type="entry name" value="IDURONATE 2-SULFATASE"/>
    <property type="match status" value="1"/>
</dbReference>
<gene>
    <name evidence="8" type="ORF">LCGC14_0068310</name>
</gene>
<dbReference type="CDD" id="cd16030">
    <property type="entry name" value="iduronate-2-sulfatase"/>
    <property type="match status" value="1"/>
</dbReference>
<sequence>MHKNSTTMKKNYASYCLISIIALTIFSCNTHKPEVKKPNILFISIDDLRPTLGVYGDSIAVTPNIDYFASEGMTFRQTFTQSAVCAPSRASLMTGLRPDSTRVWHLGDKFRELKPDVVTMPQHFSKFGYHTVNVGKMFHNYMPDSISWDEPDLRPEQFKRPTWLNRDGETFYISKDVQKSQATKRDSLLKLRPMRYADGWNTGPAWESADVHDSLYYDGAQTEIAKRALTRLAKNDKPFYMGLGYFRPHLPFAAPKKYWDYYNPEEIPLAANPNVPKNAPGYTMNSMYELRSYDGFNKIGHPQSDFKIKEETSRKLKHGYYASVSYIDGLLGDLFAHMKEIGIYENTIIIIWGDHGWKLGEHNSWGKMTNYNIDLKVPMIIRYPNQENRGMQTFAFTELVDMFPSLCELAGIETPKYMQGTSFVPLIKEPNRQWKNAAFSQFHRRPKVSADGNRYMGYSINTKKHHYIEWYSWNPETGTRGDQKDVELYDIESDPNEFVNIASNSNQKKIVETLSKQLEGGWRKALPN</sequence>
<dbReference type="PROSITE" id="PS00523">
    <property type="entry name" value="SULFATASE_1"/>
    <property type="match status" value="1"/>
</dbReference>
<dbReference type="InterPro" id="IPR024607">
    <property type="entry name" value="Sulfatase_CS"/>
</dbReference>
<dbReference type="Gene3D" id="3.40.720.10">
    <property type="entry name" value="Alkaline Phosphatase, subunit A"/>
    <property type="match status" value="1"/>
</dbReference>
<evidence type="ECO:0000256" key="5">
    <source>
        <dbReference type="ARBA" id="ARBA00022801"/>
    </source>
</evidence>
<keyword evidence="3" id="KW-0479">Metal-binding</keyword>
<dbReference type="SUPFAM" id="SSF53649">
    <property type="entry name" value="Alkaline phosphatase-like"/>
    <property type="match status" value="1"/>
</dbReference>
<organism evidence="8">
    <name type="scientific">marine sediment metagenome</name>
    <dbReference type="NCBI Taxonomy" id="412755"/>
    <lineage>
        <taxon>unclassified sequences</taxon>
        <taxon>metagenomes</taxon>
        <taxon>ecological metagenomes</taxon>
    </lineage>
</organism>
<evidence type="ECO:0000256" key="3">
    <source>
        <dbReference type="ARBA" id="ARBA00022723"/>
    </source>
</evidence>
<evidence type="ECO:0000259" key="7">
    <source>
        <dbReference type="Pfam" id="PF00884"/>
    </source>
</evidence>
<dbReference type="PANTHER" id="PTHR45953:SF1">
    <property type="entry name" value="IDURONATE 2-SULFATASE"/>
    <property type="match status" value="1"/>
</dbReference>
<dbReference type="GO" id="GO:0004423">
    <property type="term" value="F:iduronate-2-sulfatase activity"/>
    <property type="evidence" value="ECO:0007669"/>
    <property type="project" value="InterPro"/>
</dbReference>
<dbReference type="GO" id="GO:0005737">
    <property type="term" value="C:cytoplasm"/>
    <property type="evidence" value="ECO:0007669"/>
    <property type="project" value="TreeGrafter"/>
</dbReference>